<gene>
    <name evidence="1" type="ORF">FSB_LOCUS21709</name>
</gene>
<protein>
    <recommendedName>
        <fullName evidence="2">Reverse transcriptase zinc-binding domain-containing protein</fullName>
    </recommendedName>
</protein>
<accession>A0A2N9FSX1</accession>
<evidence type="ECO:0008006" key="2">
    <source>
        <dbReference type="Google" id="ProtNLM"/>
    </source>
</evidence>
<dbReference type="EMBL" id="OIVN01001427">
    <property type="protein sequence ID" value="SPC93827.1"/>
    <property type="molecule type" value="Genomic_DNA"/>
</dbReference>
<name>A0A2N9FSX1_FAGSY</name>
<evidence type="ECO:0000313" key="1">
    <source>
        <dbReference type="EMBL" id="SPC93827.1"/>
    </source>
</evidence>
<proteinExistence type="predicted"/>
<organism evidence="1">
    <name type="scientific">Fagus sylvatica</name>
    <name type="common">Beechnut</name>
    <dbReference type="NCBI Taxonomy" id="28930"/>
    <lineage>
        <taxon>Eukaryota</taxon>
        <taxon>Viridiplantae</taxon>
        <taxon>Streptophyta</taxon>
        <taxon>Embryophyta</taxon>
        <taxon>Tracheophyta</taxon>
        <taxon>Spermatophyta</taxon>
        <taxon>Magnoliopsida</taxon>
        <taxon>eudicotyledons</taxon>
        <taxon>Gunneridae</taxon>
        <taxon>Pentapetalae</taxon>
        <taxon>rosids</taxon>
        <taxon>fabids</taxon>
        <taxon>Fagales</taxon>
        <taxon>Fagaceae</taxon>
        <taxon>Fagus</taxon>
    </lineage>
</organism>
<sequence>MGTIRSFHIEAKQFDISLEAGNTKQVKITESGKQHVCSVYLSKEGVWWLSKCVEEHVTREGEPSFLRTYRENDQGFAISRNGNNYGRFVELMVYGKGGLKGRFVIPKGQKQSGCRVDLFDLMVVTCELFVLAVVVSVSSVLRVVKDWELEAVVSFLDLLYSCSITRGGLDSLHWKLSRSRKFEVKSYYKELTQVDHFPLKYLEGEESVNHLLLHCPITRDLWNMVFTLFGVCWVMPKGVEDLLACWAGRFHKGEAASIWKIIPHCLIWIIWCERNAHTFNGVEATVPALKFSFFQTLFEWTMTFSIAHSDTMSDMLDLCSFHS</sequence>
<dbReference type="AlphaFoldDB" id="A0A2N9FSX1"/>
<reference evidence="1" key="1">
    <citation type="submission" date="2018-02" db="EMBL/GenBank/DDBJ databases">
        <authorList>
            <person name="Cohen D.B."/>
            <person name="Kent A.D."/>
        </authorList>
    </citation>
    <scope>NUCLEOTIDE SEQUENCE</scope>
</reference>